<dbReference type="Proteomes" id="UP000192247">
    <property type="component" value="Unassembled WGS sequence"/>
</dbReference>
<dbReference type="EMBL" id="MNPL01000010">
    <property type="protein sequence ID" value="OQR80427.1"/>
    <property type="molecule type" value="Genomic_DNA"/>
</dbReference>
<gene>
    <name evidence="1" type="ORF">BIW11_05058</name>
</gene>
<protein>
    <submittedName>
        <fullName evidence="1">Uncharacterized protein</fullName>
    </submittedName>
</protein>
<accession>A0A1V9Y3U3</accession>
<proteinExistence type="predicted"/>
<evidence type="ECO:0000313" key="2">
    <source>
        <dbReference type="Proteomes" id="UP000192247"/>
    </source>
</evidence>
<sequence>MHYFVCGA</sequence>
<organism evidence="1 2">
    <name type="scientific">Tropilaelaps mercedesae</name>
    <dbReference type="NCBI Taxonomy" id="418985"/>
    <lineage>
        <taxon>Eukaryota</taxon>
        <taxon>Metazoa</taxon>
        <taxon>Ecdysozoa</taxon>
        <taxon>Arthropoda</taxon>
        <taxon>Chelicerata</taxon>
        <taxon>Arachnida</taxon>
        <taxon>Acari</taxon>
        <taxon>Parasitiformes</taxon>
        <taxon>Mesostigmata</taxon>
        <taxon>Gamasina</taxon>
        <taxon>Dermanyssoidea</taxon>
        <taxon>Laelapidae</taxon>
        <taxon>Tropilaelaps</taxon>
    </lineage>
</organism>
<dbReference type="InParanoid" id="A0A1V9Y3U3"/>
<keyword evidence="2" id="KW-1185">Reference proteome</keyword>
<comment type="caution">
    <text evidence="1">The sequence shown here is derived from an EMBL/GenBank/DDBJ whole genome shotgun (WGS) entry which is preliminary data.</text>
</comment>
<name>A0A1V9Y3U3_9ACAR</name>
<reference evidence="1 2" key="1">
    <citation type="journal article" date="2017" name="Gigascience">
        <title>Draft genome of the honey bee ectoparasitic mite, Tropilaelaps mercedesae, is shaped by the parasitic life history.</title>
        <authorList>
            <person name="Dong X."/>
            <person name="Armstrong S.D."/>
            <person name="Xia D."/>
            <person name="Makepeace B.L."/>
            <person name="Darby A.C."/>
            <person name="Kadowaki T."/>
        </authorList>
    </citation>
    <scope>NUCLEOTIDE SEQUENCE [LARGE SCALE GENOMIC DNA]</scope>
    <source>
        <strain evidence="1">Wuxi-XJTLU</strain>
    </source>
</reference>
<evidence type="ECO:0000313" key="1">
    <source>
        <dbReference type="EMBL" id="OQR80427.1"/>
    </source>
</evidence>